<dbReference type="EMBL" id="RJKN01000007">
    <property type="protein sequence ID" value="ROP27170.1"/>
    <property type="molecule type" value="Genomic_DNA"/>
</dbReference>
<name>A0A3N1GAA5_9ACTN</name>
<dbReference type="Proteomes" id="UP000276232">
    <property type="component" value="Unassembled WGS sequence"/>
</dbReference>
<organism evidence="2 3">
    <name type="scientific">Pseudokineococcus lusitanus</name>
    <dbReference type="NCBI Taxonomy" id="763993"/>
    <lineage>
        <taxon>Bacteria</taxon>
        <taxon>Bacillati</taxon>
        <taxon>Actinomycetota</taxon>
        <taxon>Actinomycetes</taxon>
        <taxon>Kineosporiales</taxon>
        <taxon>Kineosporiaceae</taxon>
        <taxon>Pseudokineococcus</taxon>
    </lineage>
</organism>
<sequence>MAGLMWKAVATGGSVATGLLANKVLSAVWRKSRHGDDPPLNPESDETSWAEAVAWAVLSGAVVGIARLAFRRNAAGYYRRSTGHLPAGLEDAE</sequence>
<proteinExistence type="predicted"/>
<dbReference type="AlphaFoldDB" id="A0A3N1GAA5"/>
<keyword evidence="1" id="KW-0472">Membrane</keyword>
<gene>
    <name evidence="2" type="ORF">EDC03_2694</name>
</gene>
<dbReference type="InParanoid" id="A0A3N1GAA5"/>
<dbReference type="RefSeq" id="WP_123380768.1">
    <property type="nucleotide sequence ID" value="NZ_RJKN01000007.1"/>
</dbReference>
<dbReference type="Pfam" id="PF14019">
    <property type="entry name" value="DUF4235"/>
    <property type="match status" value="1"/>
</dbReference>
<keyword evidence="1" id="KW-1133">Transmembrane helix</keyword>
<protein>
    <submittedName>
        <fullName evidence="2">Uncharacterized protein DUF4235</fullName>
    </submittedName>
</protein>
<accession>A0A3N1GAA5</accession>
<keyword evidence="1" id="KW-0812">Transmembrane</keyword>
<reference evidence="2 3" key="1">
    <citation type="journal article" date="2015" name="Stand. Genomic Sci.">
        <title>Genomic Encyclopedia of Bacterial and Archaeal Type Strains, Phase III: the genomes of soil and plant-associated and newly described type strains.</title>
        <authorList>
            <person name="Whitman W.B."/>
            <person name="Woyke T."/>
            <person name="Klenk H.P."/>
            <person name="Zhou Y."/>
            <person name="Lilburn T.G."/>
            <person name="Beck B.J."/>
            <person name="De Vos P."/>
            <person name="Vandamme P."/>
            <person name="Eisen J.A."/>
            <person name="Garrity G."/>
            <person name="Hugenholtz P."/>
            <person name="Kyrpides N.C."/>
        </authorList>
    </citation>
    <scope>NUCLEOTIDE SEQUENCE [LARGE SCALE GENOMIC DNA]</scope>
    <source>
        <strain evidence="2 3">CECT 7306</strain>
    </source>
</reference>
<evidence type="ECO:0000313" key="3">
    <source>
        <dbReference type="Proteomes" id="UP000276232"/>
    </source>
</evidence>
<evidence type="ECO:0000313" key="2">
    <source>
        <dbReference type="EMBL" id="ROP27170.1"/>
    </source>
</evidence>
<feature type="transmembrane region" description="Helical" evidence="1">
    <location>
        <begin position="50"/>
        <end position="70"/>
    </location>
</feature>
<evidence type="ECO:0000256" key="1">
    <source>
        <dbReference type="SAM" id="Phobius"/>
    </source>
</evidence>
<dbReference type="OrthoDB" id="6293727at2"/>
<comment type="caution">
    <text evidence="2">The sequence shown here is derived from an EMBL/GenBank/DDBJ whole genome shotgun (WGS) entry which is preliminary data.</text>
</comment>
<keyword evidence="3" id="KW-1185">Reference proteome</keyword>
<dbReference type="InterPro" id="IPR025329">
    <property type="entry name" value="DUF4235"/>
</dbReference>